<feature type="domain" description="4Fe-4S ferredoxin-type" evidence="1">
    <location>
        <begin position="149"/>
        <end position="178"/>
    </location>
</feature>
<dbReference type="PROSITE" id="PS51379">
    <property type="entry name" value="4FE4S_FER_2"/>
    <property type="match status" value="2"/>
</dbReference>
<name>X1ABR3_9ZZZZ</name>
<accession>X1ABR3</accession>
<sequence length="242" mass="27667">EEFVGHETQGLRAIPINKTINDTRQIMPYEDILKVIDNFEYYSVSSCPCSHRHNLDDNFDDCKHNLERCLHFDDLGRYCVENGLGREITKEETLKILRMSADAGLVHGVSNTEGRIDTICNCCSCCCLFLESVVNMPGIVPRGHQPSNYTREVDEKKCIVCGLCARLCPMNALKVNDKKLLFDPERCIGCGVCAHKCKHDATYLVHRDGEQDFPKDPRDQGMRMLKEREMDPMEVFKKNMLT</sequence>
<gene>
    <name evidence="2" type="ORF">S01H4_09599</name>
</gene>
<comment type="caution">
    <text evidence="2">The sequence shown here is derived from an EMBL/GenBank/DDBJ whole genome shotgun (WGS) entry which is preliminary data.</text>
</comment>
<feature type="domain" description="4Fe-4S ferredoxin-type" evidence="1">
    <location>
        <begin position="179"/>
        <end position="207"/>
    </location>
</feature>
<dbReference type="AlphaFoldDB" id="X1ABR3"/>
<dbReference type="InterPro" id="IPR017900">
    <property type="entry name" value="4Fe4S_Fe_S_CS"/>
</dbReference>
<organism evidence="2">
    <name type="scientific">marine sediment metagenome</name>
    <dbReference type="NCBI Taxonomy" id="412755"/>
    <lineage>
        <taxon>unclassified sequences</taxon>
        <taxon>metagenomes</taxon>
        <taxon>ecological metagenomes</taxon>
    </lineage>
</organism>
<dbReference type="Pfam" id="PF12838">
    <property type="entry name" value="Fer4_7"/>
    <property type="match status" value="1"/>
</dbReference>
<dbReference type="InterPro" id="IPR017896">
    <property type="entry name" value="4Fe4S_Fe-S-bd"/>
</dbReference>
<evidence type="ECO:0000313" key="2">
    <source>
        <dbReference type="EMBL" id="GAG57541.1"/>
    </source>
</evidence>
<evidence type="ECO:0000259" key="1">
    <source>
        <dbReference type="PROSITE" id="PS51379"/>
    </source>
</evidence>
<proteinExistence type="predicted"/>
<dbReference type="EMBL" id="BART01003503">
    <property type="protein sequence ID" value="GAG57541.1"/>
    <property type="molecule type" value="Genomic_DNA"/>
</dbReference>
<dbReference type="PROSITE" id="PS00198">
    <property type="entry name" value="4FE4S_FER_1"/>
    <property type="match status" value="1"/>
</dbReference>
<reference evidence="2" key="1">
    <citation type="journal article" date="2014" name="Front. Microbiol.">
        <title>High frequency of phylogenetically diverse reductive dehalogenase-homologous genes in deep subseafloor sedimentary metagenomes.</title>
        <authorList>
            <person name="Kawai M."/>
            <person name="Futagami T."/>
            <person name="Toyoda A."/>
            <person name="Takaki Y."/>
            <person name="Nishi S."/>
            <person name="Hori S."/>
            <person name="Arai W."/>
            <person name="Tsubouchi T."/>
            <person name="Morono Y."/>
            <person name="Uchiyama I."/>
            <person name="Ito T."/>
            <person name="Fujiyama A."/>
            <person name="Inagaki F."/>
            <person name="Takami H."/>
        </authorList>
    </citation>
    <scope>NUCLEOTIDE SEQUENCE</scope>
    <source>
        <strain evidence="2">Expedition CK06-06</strain>
    </source>
</reference>
<feature type="non-terminal residue" evidence="2">
    <location>
        <position position="1"/>
    </location>
</feature>
<dbReference type="Gene3D" id="3.30.70.20">
    <property type="match status" value="2"/>
</dbReference>
<dbReference type="SUPFAM" id="SSF54862">
    <property type="entry name" value="4Fe-4S ferredoxins"/>
    <property type="match status" value="1"/>
</dbReference>
<protein>
    <recommendedName>
        <fullName evidence="1">4Fe-4S ferredoxin-type domain-containing protein</fullName>
    </recommendedName>
</protein>